<proteinExistence type="predicted"/>
<keyword evidence="2" id="KW-1185">Reference proteome</keyword>
<protein>
    <submittedName>
        <fullName evidence="1">Uncharacterized protein</fullName>
    </submittedName>
</protein>
<dbReference type="EMBL" id="JASBWT010000023">
    <property type="protein sequence ID" value="KAJ9094942.1"/>
    <property type="molecule type" value="Genomic_DNA"/>
</dbReference>
<reference evidence="1" key="1">
    <citation type="submission" date="2023-04" db="EMBL/GenBank/DDBJ databases">
        <title>Draft Genome sequencing of Naganishia species isolated from polar environments using Oxford Nanopore Technology.</title>
        <authorList>
            <person name="Leo P."/>
            <person name="Venkateswaran K."/>
        </authorList>
    </citation>
    <scope>NUCLEOTIDE SEQUENCE</scope>
    <source>
        <strain evidence="1">MNA-CCFEE 5423</strain>
    </source>
</reference>
<gene>
    <name evidence="1" type="ORF">QFC21_005734</name>
</gene>
<evidence type="ECO:0000313" key="2">
    <source>
        <dbReference type="Proteomes" id="UP001227268"/>
    </source>
</evidence>
<comment type="caution">
    <text evidence="1">The sequence shown here is derived from an EMBL/GenBank/DDBJ whole genome shotgun (WGS) entry which is preliminary data.</text>
</comment>
<name>A0ACC2V6N6_9TREE</name>
<evidence type="ECO:0000313" key="1">
    <source>
        <dbReference type="EMBL" id="KAJ9094942.1"/>
    </source>
</evidence>
<dbReference type="Proteomes" id="UP001227268">
    <property type="component" value="Unassembled WGS sequence"/>
</dbReference>
<sequence>MPGSTPPPPAEGNDHRAFSSTSPRRESLRDNAAFPSVHTLNETLLSPPQYTRDLQPGQVRLANATSSTPGPSRVIGFQPISRGLSSGGGNPAPDVPSTRSALTSARPPDVRSSTSFSDLHPPRDVHDEFKYLHLGDRKMKVVITRGVGPAVGRFGKEGRPKPRRVKVDEVGGRVEGFIEVGKVDACIGLDVTISGRSLCTLYYNGQPSLLHGRRLIKHRITLFPSSDTPPIPNAKGKGKATEPTIPHNTTFAFGFDFPRYCELEDSKDGPVEDDDDDYPVEKHAAEPSSFGARAIDIAHSSSPSGRRPSLVPPVTSSFGMEEDPACASTGTSPSSWKNRMENKSPPTGLGIGKFLKRNSFSAAGSHGHSASASSQQDVGSPEDSGRRGFLRRISTSQSVPRPPLEEQYDLPPTTNLMLGDLQAEVEYHIKIRLRRKGLRFNDSIVLNCTYEPAHSMTQPERFTPFPNAIIHPDYPHWQTLPLEGGHAIAQKGKRVHDVEAGESAIKAEFPLLTFASSDTAEWKIHLIRVVTIRIHQKEMVRVLPLKTMWTIDAIDEVQSVPVSGHARTFAALRQDARSPTTRADDTAQPQSARPSSELTPASSSASDHLPSTPTDSIPQEPPSFDTVEQENLATPPPEFAETYAGPSNLRAPFPPEIPNNTNEENVYVAGKISLCRTAFKSILPPLSTPDIAVDYYLDVSITPKSGSIKESFAPLKQRWPVMYERL</sequence>
<accession>A0ACC2V6N6</accession>
<organism evidence="1 2">
    <name type="scientific">Naganishia friedmannii</name>
    <dbReference type="NCBI Taxonomy" id="89922"/>
    <lineage>
        <taxon>Eukaryota</taxon>
        <taxon>Fungi</taxon>
        <taxon>Dikarya</taxon>
        <taxon>Basidiomycota</taxon>
        <taxon>Agaricomycotina</taxon>
        <taxon>Tremellomycetes</taxon>
        <taxon>Filobasidiales</taxon>
        <taxon>Filobasidiaceae</taxon>
        <taxon>Naganishia</taxon>
    </lineage>
</organism>